<feature type="region of interest" description="Disordered" evidence="1">
    <location>
        <begin position="1248"/>
        <end position="1279"/>
    </location>
</feature>
<feature type="compositionally biased region" description="Polar residues" evidence="1">
    <location>
        <begin position="1214"/>
        <end position="1226"/>
    </location>
</feature>
<feature type="non-terminal residue" evidence="2">
    <location>
        <position position="1"/>
    </location>
</feature>
<feature type="region of interest" description="Disordered" evidence="1">
    <location>
        <begin position="367"/>
        <end position="409"/>
    </location>
</feature>
<feature type="region of interest" description="Disordered" evidence="1">
    <location>
        <begin position="633"/>
        <end position="758"/>
    </location>
</feature>
<dbReference type="InterPro" id="IPR024845">
    <property type="entry name" value="NHS-like"/>
</dbReference>
<feature type="compositionally biased region" description="Polar residues" evidence="1">
    <location>
        <begin position="440"/>
        <end position="452"/>
    </location>
</feature>
<dbReference type="GO" id="GO:0030154">
    <property type="term" value="P:cell differentiation"/>
    <property type="evidence" value="ECO:0007669"/>
    <property type="project" value="TreeGrafter"/>
</dbReference>
<reference evidence="2" key="1">
    <citation type="journal article" date="2014" name="Nat. Commun.">
        <title>The rainbow trout genome provides novel insights into evolution after whole-genome duplication in vertebrates.</title>
        <authorList>
            <person name="Berthelot C."/>
            <person name="Brunet F."/>
            <person name="Chalopin D."/>
            <person name="Juanchich A."/>
            <person name="Bernard M."/>
            <person name="Noel B."/>
            <person name="Bento P."/>
            <person name="Da Silva C."/>
            <person name="Labadie K."/>
            <person name="Alberti A."/>
            <person name="Aury J.M."/>
            <person name="Louis A."/>
            <person name="Dehais P."/>
            <person name="Bardou P."/>
            <person name="Montfort J."/>
            <person name="Klopp C."/>
            <person name="Cabau C."/>
            <person name="Gaspin C."/>
            <person name="Thorgaard G.H."/>
            <person name="Boussaha M."/>
            <person name="Quillet E."/>
            <person name="Guyomard R."/>
            <person name="Galiana D."/>
            <person name="Bobe J."/>
            <person name="Volff J.N."/>
            <person name="Genet C."/>
            <person name="Wincker P."/>
            <person name="Jaillon O."/>
            <person name="Roest Crollius H."/>
            <person name="Guiguen Y."/>
        </authorList>
    </citation>
    <scope>NUCLEOTIDE SEQUENCE [LARGE SCALE GENOMIC DNA]</scope>
</reference>
<dbReference type="PaxDb" id="8022-A0A060X4P3"/>
<feature type="compositionally biased region" description="Low complexity" evidence="1">
    <location>
        <begin position="586"/>
        <end position="596"/>
    </location>
</feature>
<evidence type="ECO:0000256" key="1">
    <source>
        <dbReference type="SAM" id="MobiDB-lite"/>
    </source>
</evidence>
<reference evidence="2" key="2">
    <citation type="submission" date="2014-03" db="EMBL/GenBank/DDBJ databases">
        <authorList>
            <person name="Genoscope - CEA"/>
        </authorList>
    </citation>
    <scope>NUCLEOTIDE SEQUENCE</scope>
</reference>
<dbReference type="PANTHER" id="PTHR23039">
    <property type="entry name" value="NANCE-HORAN SYNDROME PROTEIN"/>
    <property type="match status" value="1"/>
</dbReference>
<dbReference type="AlphaFoldDB" id="A0A060X4P3"/>
<gene>
    <name evidence="2" type="ORF">GSONMT00052207001</name>
</gene>
<dbReference type="PANTHER" id="PTHR23039:SF3">
    <property type="entry name" value="NHS-LIKE PROTEIN 1"/>
    <property type="match status" value="1"/>
</dbReference>
<feature type="compositionally biased region" description="Acidic residues" evidence="1">
    <location>
        <begin position="970"/>
        <end position="985"/>
    </location>
</feature>
<feature type="region of interest" description="Disordered" evidence="1">
    <location>
        <begin position="777"/>
        <end position="816"/>
    </location>
</feature>
<feature type="compositionally biased region" description="Low complexity" evidence="1">
    <location>
        <begin position="521"/>
        <end position="533"/>
    </location>
</feature>
<feature type="region of interest" description="Disordered" evidence="1">
    <location>
        <begin position="512"/>
        <end position="614"/>
    </location>
</feature>
<feature type="compositionally biased region" description="Low complexity" evidence="1">
    <location>
        <begin position="453"/>
        <end position="468"/>
    </location>
</feature>
<dbReference type="STRING" id="8022.A0A060X4P3"/>
<evidence type="ECO:0000313" key="3">
    <source>
        <dbReference type="Proteomes" id="UP000193380"/>
    </source>
</evidence>
<feature type="compositionally biased region" description="Basic and acidic residues" evidence="1">
    <location>
        <begin position="1145"/>
        <end position="1158"/>
    </location>
</feature>
<feature type="compositionally biased region" description="Basic and acidic residues" evidence="1">
    <location>
        <begin position="1007"/>
        <end position="1016"/>
    </location>
</feature>
<dbReference type="Proteomes" id="UP000193380">
    <property type="component" value="Unassembled WGS sequence"/>
</dbReference>
<feature type="region of interest" description="Disordered" evidence="1">
    <location>
        <begin position="48"/>
        <end position="69"/>
    </location>
</feature>
<feature type="region of interest" description="Disordered" evidence="1">
    <location>
        <begin position="436"/>
        <end position="468"/>
    </location>
</feature>
<evidence type="ECO:0000313" key="2">
    <source>
        <dbReference type="EMBL" id="CDQ74578.1"/>
    </source>
</evidence>
<feature type="compositionally biased region" description="Pro residues" evidence="1">
    <location>
        <begin position="701"/>
        <end position="728"/>
    </location>
</feature>
<feature type="compositionally biased region" description="Basic and acidic residues" evidence="1">
    <location>
        <begin position="1065"/>
        <end position="1074"/>
    </location>
</feature>
<dbReference type="EMBL" id="FR904982">
    <property type="protein sequence ID" value="CDQ74578.1"/>
    <property type="molecule type" value="Genomic_DNA"/>
</dbReference>
<evidence type="ECO:0008006" key="4">
    <source>
        <dbReference type="Google" id="ProtNLM"/>
    </source>
</evidence>
<accession>A0A060X4P3</accession>
<organism evidence="2 3">
    <name type="scientific">Oncorhynchus mykiss</name>
    <name type="common">Rainbow trout</name>
    <name type="synonym">Salmo gairdneri</name>
    <dbReference type="NCBI Taxonomy" id="8022"/>
    <lineage>
        <taxon>Eukaryota</taxon>
        <taxon>Metazoa</taxon>
        <taxon>Chordata</taxon>
        <taxon>Craniata</taxon>
        <taxon>Vertebrata</taxon>
        <taxon>Euteleostomi</taxon>
        <taxon>Actinopterygii</taxon>
        <taxon>Neopterygii</taxon>
        <taxon>Teleostei</taxon>
        <taxon>Protacanthopterygii</taxon>
        <taxon>Salmoniformes</taxon>
        <taxon>Salmonidae</taxon>
        <taxon>Salmoninae</taxon>
        <taxon>Oncorhynchus</taxon>
    </lineage>
</organism>
<feature type="compositionally biased region" description="Basic and acidic residues" evidence="1">
    <location>
        <begin position="805"/>
        <end position="814"/>
    </location>
</feature>
<feature type="compositionally biased region" description="Low complexity" evidence="1">
    <location>
        <begin position="1195"/>
        <end position="1205"/>
    </location>
</feature>
<feature type="compositionally biased region" description="Polar residues" evidence="1">
    <location>
        <begin position="657"/>
        <end position="672"/>
    </location>
</feature>
<proteinExistence type="predicted"/>
<feature type="compositionally biased region" description="Polar residues" evidence="1">
    <location>
        <begin position="914"/>
        <end position="937"/>
    </location>
</feature>
<feature type="compositionally biased region" description="Polar residues" evidence="1">
    <location>
        <begin position="1088"/>
        <end position="1120"/>
    </location>
</feature>
<name>A0A060X4P3_ONCMY</name>
<sequence length="1279" mass="137283">SSLLYPSPSHLSLLSPFLSHLLFIPVYPPLLFLPLTSLSPLLQSMASSAEDDKSLHPMRPQTPQEEEGIDECDGQVRCYKAPPLPTPEEKMRMQAQAVPTDVIPINVTGATFDRQASIRRSLINTDTVSRRPKKVKRRKTISGLPDNICTELVAKGRGGELRPHSMFIPGQYSTLGRVGSVNSSLRHSKTRDSGCQTEEVKIVPPSMRRIRAQRGQGIAAQMAGISTSSSTGSISVSSSDGCSGMLVLPSHLNVDAQRFHSLPRPGPRVSLSAEPIYSSTPIRLEDHNAPQRQIGKLQVDNTVVHLRNSLRTGNLRPKSQEVRGSQTGDWGGGPACVVSPHAAYSTSLIPNATMSCSAEVVTLHTSTSFTHRTTCPARATSTPTHTHPQDAPATPSESGCSDGSLHSHTSTIAATTPSSADDQWSIYDTPENVVLPRRPLTSSCSTPINHLNSSMELSSRTDSSSLYSQDNDGYYTSMHLDSGLRSRSHGSGQGHGMVASRTARHSMYECRELPSHEEDSNSLYSDRSLSRSISLRKAKKPPLPPARTDSLRRKPGAKKPLGGTLIASLQQSLQMGLRDRKGKGVSPSSPSHSPCSDYEDPWLLRPRSQSTANNTNSGVVANVYSLCHASAPPAQEGGVAVKPKTATSSPDRIHRLTSPSSGYSSQSNTPTAGTPVPSFMRSHSPSGRPKPKVPERKSSLLPPPPPFPSTVPSPPPPPPLPAPAPPTASPLTLKAAKNALKPATVTNSPAAKEAGKSPMPLITPFALQSVHLRSVKQSEEQVNGKAEHTKAQETGGNQAWALKPHTPEKIKQQEHPTMLPLINCTSPEEITKASSAVKKLFAELCSDYSDSEVLPGGAITNAKPKVQSLSNSSAQPDQEREPSPLPSLVEEAIKSSPVKQKPSVASKKPKLSLVTPQSVVGEETAQTTTTLSPQDESTTTEEDQVDAKPPDTVTQETSLAEGQERNNRDAEEEEEEDEEEDEEDGTSSTTGSVSSKDDESGEEEEERSSTRRERAGENVFDSSSTPESSPAPRIHRRGDMVTPTRPRTTEDLFAAIHRSKRKVLGRKESEEDKPQGQSPCPSPPVTPTGASPNLVSSLSMGRQTGSIQRNLRKSATSSDTFKALLLKKGSRSETSFRMSAADMLRCTDPRFQRTRSESSLDPPSSPSSPTTPHSPCASPGRSKRAPEEWARNEGLSYSSPSSSLSGMKYGRSRTPPSAASSKYNARNRILSSPMTVICEREGELAESAECGDVPDSQPCPLPLPPLQGSNGTLSEESSS</sequence>
<dbReference type="Pfam" id="PF15273">
    <property type="entry name" value="NHS"/>
    <property type="match status" value="2"/>
</dbReference>
<feature type="compositionally biased region" description="Polar residues" evidence="1">
    <location>
        <begin position="867"/>
        <end position="876"/>
    </location>
</feature>
<feature type="compositionally biased region" description="Low complexity" evidence="1">
    <location>
        <begin position="1159"/>
        <end position="1179"/>
    </location>
</feature>
<feature type="compositionally biased region" description="Polar residues" evidence="1">
    <location>
        <begin position="367"/>
        <end position="386"/>
    </location>
</feature>
<protein>
    <recommendedName>
        <fullName evidence="4">NHS-like 1b</fullName>
    </recommendedName>
</protein>
<feature type="compositionally biased region" description="Polar residues" evidence="1">
    <location>
        <begin position="1267"/>
        <end position="1279"/>
    </location>
</feature>
<feature type="region of interest" description="Disordered" evidence="1">
    <location>
        <begin position="851"/>
        <end position="1226"/>
    </location>
</feature>
<feature type="compositionally biased region" description="Polar residues" evidence="1">
    <location>
        <begin position="395"/>
        <end position="406"/>
    </location>
</feature>